<sequence length="457" mass="50691">MNKSLQQILLDISLDPKIDQGNLHTAGQLILTTLKQQLQVDSLSIWLHNAKGNQIDCLCLFDLNLFETPSSLSLHSQDFPLYFNALNNLQSPAIFDPSTNQPTSELYQHYFKPLGLGTIVEAPVRNHGKAVGIIRIEHQQAKHWTDAEIMFITVFADILGRAINAAERLDYQQQLTQFNSQLEQKVLQRTKKLTQSLAELKNAQHKMIEVEKMASLGRMVAGISHEINTPLGIAVTANSHAQATLAELEALYLSGQLTKSLFSQRGEAMKSSIHLVTNNLQRTVDLVESIKQTALEPSASAPVWLKLDPFISQVIASLAYEIASCQLQVVVDIPPGAQIQTHSSALATILRQLIENTCLHAFTEQTNRTLHLSIALHDAVWCLTLSDNGHGMTEKHLSRAFEPFFTSNRSGGSKGLGLTLVFNLVTQILQGQIQLDSIDNGFRVHITCPRFLVMDVK</sequence>
<comment type="catalytic activity">
    <reaction evidence="1">
        <text>ATP + protein L-histidine = ADP + protein N-phospho-L-histidine.</text>
        <dbReference type="EC" id="2.7.13.3"/>
    </reaction>
</comment>
<name>A0A1E7Q982_9GAMM</name>
<dbReference type="SMART" id="SM00065">
    <property type="entry name" value="GAF"/>
    <property type="match status" value="1"/>
</dbReference>
<evidence type="ECO:0000259" key="3">
    <source>
        <dbReference type="PROSITE" id="PS50109"/>
    </source>
</evidence>
<dbReference type="SUPFAM" id="SSF55874">
    <property type="entry name" value="ATPase domain of HSP90 chaperone/DNA topoisomerase II/histidine kinase"/>
    <property type="match status" value="1"/>
</dbReference>
<dbReference type="InterPro" id="IPR005467">
    <property type="entry name" value="His_kinase_dom"/>
</dbReference>
<evidence type="ECO:0000256" key="1">
    <source>
        <dbReference type="ARBA" id="ARBA00000085"/>
    </source>
</evidence>
<dbReference type="SMART" id="SM00387">
    <property type="entry name" value="HATPase_c"/>
    <property type="match status" value="1"/>
</dbReference>
<dbReference type="InterPro" id="IPR036097">
    <property type="entry name" value="HisK_dim/P_sf"/>
</dbReference>
<dbReference type="CDD" id="cd00082">
    <property type="entry name" value="HisKA"/>
    <property type="match status" value="1"/>
</dbReference>
<dbReference type="RefSeq" id="WP_070050250.1">
    <property type="nucleotide sequence ID" value="NZ_CBCSDO010000002.1"/>
</dbReference>
<comment type="caution">
    <text evidence="4">The sequence shown here is derived from an EMBL/GenBank/DDBJ whole genome shotgun (WGS) entry which is preliminary data.</text>
</comment>
<organism evidence="4 5">
    <name type="scientific">Rheinheimera salexigens</name>
    <dbReference type="NCBI Taxonomy" id="1628148"/>
    <lineage>
        <taxon>Bacteria</taxon>
        <taxon>Pseudomonadati</taxon>
        <taxon>Pseudomonadota</taxon>
        <taxon>Gammaproteobacteria</taxon>
        <taxon>Chromatiales</taxon>
        <taxon>Chromatiaceae</taxon>
        <taxon>Rheinheimera</taxon>
    </lineage>
</organism>
<dbReference type="Gene3D" id="3.30.565.10">
    <property type="entry name" value="Histidine kinase-like ATPase, C-terminal domain"/>
    <property type="match status" value="1"/>
</dbReference>
<dbReference type="Pfam" id="PF02518">
    <property type="entry name" value="HATPase_c"/>
    <property type="match status" value="1"/>
</dbReference>
<keyword evidence="5" id="KW-1185">Reference proteome</keyword>
<gene>
    <name evidence="4" type="ORF">BI198_14845</name>
</gene>
<dbReference type="EMBL" id="MKEK01000001">
    <property type="protein sequence ID" value="OEY70696.1"/>
    <property type="molecule type" value="Genomic_DNA"/>
</dbReference>
<evidence type="ECO:0000313" key="5">
    <source>
        <dbReference type="Proteomes" id="UP000242258"/>
    </source>
</evidence>
<dbReference type="SUPFAM" id="SSF47384">
    <property type="entry name" value="Homodimeric domain of signal transducing histidine kinase"/>
    <property type="match status" value="1"/>
</dbReference>
<dbReference type="Pfam" id="PF01590">
    <property type="entry name" value="GAF"/>
    <property type="match status" value="1"/>
</dbReference>
<dbReference type="SUPFAM" id="SSF55781">
    <property type="entry name" value="GAF domain-like"/>
    <property type="match status" value="1"/>
</dbReference>
<dbReference type="OrthoDB" id="2521613at2"/>
<dbReference type="InterPro" id="IPR029016">
    <property type="entry name" value="GAF-like_dom_sf"/>
</dbReference>
<reference evidence="5" key="1">
    <citation type="submission" date="2016-09" db="EMBL/GenBank/DDBJ databases">
        <authorList>
            <person name="Wan X."/>
            <person name="Hou S."/>
        </authorList>
    </citation>
    <scope>NUCLEOTIDE SEQUENCE [LARGE SCALE GENOMIC DNA]</scope>
    <source>
        <strain evidence="5">KH87</strain>
    </source>
</reference>
<dbReference type="InterPro" id="IPR003661">
    <property type="entry name" value="HisK_dim/P_dom"/>
</dbReference>
<dbReference type="STRING" id="1628148.BI198_14845"/>
<dbReference type="Gene3D" id="1.10.287.130">
    <property type="match status" value="1"/>
</dbReference>
<dbReference type="Proteomes" id="UP000242258">
    <property type="component" value="Unassembled WGS sequence"/>
</dbReference>
<dbReference type="PANTHER" id="PTHR43065">
    <property type="entry name" value="SENSOR HISTIDINE KINASE"/>
    <property type="match status" value="1"/>
</dbReference>
<dbReference type="InterPro" id="IPR003594">
    <property type="entry name" value="HATPase_dom"/>
</dbReference>
<dbReference type="PROSITE" id="PS50109">
    <property type="entry name" value="HIS_KIN"/>
    <property type="match status" value="1"/>
</dbReference>
<dbReference type="EC" id="2.7.13.3" evidence="2"/>
<proteinExistence type="predicted"/>
<dbReference type="InterPro" id="IPR003018">
    <property type="entry name" value="GAF"/>
</dbReference>
<evidence type="ECO:0000313" key="4">
    <source>
        <dbReference type="EMBL" id="OEY70696.1"/>
    </source>
</evidence>
<evidence type="ECO:0000256" key="2">
    <source>
        <dbReference type="ARBA" id="ARBA00012438"/>
    </source>
</evidence>
<dbReference type="Gene3D" id="3.30.450.40">
    <property type="match status" value="1"/>
</dbReference>
<accession>A0A1E7Q982</accession>
<feature type="domain" description="Histidine kinase" evidence="3">
    <location>
        <begin position="222"/>
        <end position="452"/>
    </location>
</feature>
<dbReference type="GO" id="GO:0000155">
    <property type="term" value="F:phosphorelay sensor kinase activity"/>
    <property type="evidence" value="ECO:0007669"/>
    <property type="project" value="InterPro"/>
</dbReference>
<dbReference type="InterPro" id="IPR036890">
    <property type="entry name" value="HATPase_C_sf"/>
</dbReference>
<protein>
    <recommendedName>
        <fullName evidence="2">histidine kinase</fullName>
        <ecNumber evidence="2">2.7.13.3</ecNumber>
    </recommendedName>
</protein>
<dbReference type="AlphaFoldDB" id="A0A1E7Q982"/>